<organism evidence="2 3">
    <name type="scientific">Paenibacillus odorifer</name>
    <dbReference type="NCBI Taxonomy" id="189426"/>
    <lineage>
        <taxon>Bacteria</taxon>
        <taxon>Bacillati</taxon>
        <taxon>Bacillota</taxon>
        <taxon>Bacilli</taxon>
        <taxon>Bacillales</taxon>
        <taxon>Paenibacillaceae</taxon>
        <taxon>Paenibacillus</taxon>
    </lineage>
</organism>
<gene>
    <name evidence="2" type="ORF">BSK65_00535</name>
</gene>
<dbReference type="Gene3D" id="3.40.710.10">
    <property type="entry name" value="DD-peptidase/beta-lactamase superfamily"/>
    <property type="match status" value="1"/>
</dbReference>
<evidence type="ECO:0000313" key="2">
    <source>
        <dbReference type="EMBL" id="OME74221.1"/>
    </source>
</evidence>
<dbReference type="InterPro" id="IPR012338">
    <property type="entry name" value="Beta-lactam/transpept-like"/>
</dbReference>
<evidence type="ECO:0000313" key="3">
    <source>
        <dbReference type="Proteomes" id="UP000187425"/>
    </source>
</evidence>
<dbReference type="EMBL" id="MPTW01000001">
    <property type="protein sequence ID" value="OME74221.1"/>
    <property type="molecule type" value="Genomic_DNA"/>
</dbReference>
<sequence length="480" mass="53517">METTSSLQLSRSLPEEQGISSAAISSFIDAVETQSLGLHSFMLLRHGYVVSEGWWSPYKSDLPHMLFSLSKSFTSTAIGIAVTEKLITLDNSVISFFPEEAPATITDNLSNMTIRHLLIMGTGHVVDTMDTLHKSADGNWVKAFFSVPVEKQPGTHFLYNTGASYMLSAILQRVTGQTLLEYLEPRLFAPLGIHGATWQSCPRGINTGGFGLSITTEDIAKFGQLYLQKGIWNNQRILPEQWINEATSKHISNGEGDHDWALGYGYQFWRCQHGAYRADGAFGQLCVVLPDQDAVIAITAASNSIQGILNAVWEHLLPNMKDVPLLEEQALAAKLADQLKNLSIDPPQLQRSSFQENQLNGITYTLDDNQFSLATISISFNNDEAEVTLITKLGEKNVIRLGRGQWLESFALILEPFMNRIMSSFTWTAEDQLKLSLLFVEMPFLITLDINILENMLILKQRINVNMGPLEFDDIIGRIQ</sequence>
<dbReference type="Pfam" id="PF00144">
    <property type="entry name" value="Beta-lactamase"/>
    <property type="match status" value="1"/>
</dbReference>
<proteinExistence type="predicted"/>
<dbReference type="GO" id="GO:0016787">
    <property type="term" value="F:hydrolase activity"/>
    <property type="evidence" value="ECO:0007669"/>
    <property type="project" value="UniProtKB-KW"/>
</dbReference>
<dbReference type="RefSeq" id="WP_076282843.1">
    <property type="nucleotide sequence ID" value="NZ_MPTW01000001.1"/>
</dbReference>
<protein>
    <submittedName>
        <fullName evidence="2">Serine hydrolase</fullName>
    </submittedName>
</protein>
<dbReference type="Proteomes" id="UP000187425">
    <property type="component" value="Unassembled WGS sequence"/>
</dbReference>
<accession>A0A1R0ZNI9</accession>
<dbReference type="PANTHER" id="PTHR43283">
    <property type="entry name" value="BETA-LACTAMASE-RELATED"/>
    <property type="match status" value="1"/>
</dbReference>
<feature type="domain" description="Beta-lactamase-related" evidence="1">
    <location>
        <begin position="40"/>
        <end position="302"/>
    </location>
</feature>
<dbReference type="PANTHER" id="PTHR43283:SF7">
    <property type="entry name" value="BETA-LACTAMASE-RELATED DOMAIN-CONTAINING PROTEIN"/>
    <property type="match status" value="1"/>
</dbReference>
<evidence type="ECO:0000259" key="1">
    <source>
        <dbReference type="Pfam" id="PF00144"/>
    </source>
</evidence>
<dbReference type="InterPro" id="IPR001466">
    <property type="entry name" value="Beta-lactam-related"/>
</dbReference>
<dbReference type="SUPFAM" id="SSF56601">
    <property type="entry name" value="beta-lactamase/transpeptidase-like"/>
    <property type="match status" value="1"/>
</dbReference>
<name>A0A1R0ZNI9_9BACL</name>
<dbReference type="AlphaFoldDB" id="A0A1R0ZNI9"/>
<keyword evidence="2" id="KW-0378">Hydrolase</keyword>
<reference evidence="2 3" key="1">
    <citation type="submission" date="2016-11" db="EMBL/GenBank/DDBJ databases">
        <title>Paenibacillus species isolates.</title>
        <authorList>
            <person name="Beno S.M."/>
        </authorList>
    </citation>
    <scope>NUCLEOTIDE SEQUENCE [LARGE SCALE GENOMIC DNA]</scope>
    <source>
        <strain evidence="2 3">FSL H7-0443</strain>
    </source>
</reference>
<dbReference type="OrthoDB" id="9773047at2"/>
<comment type="caution">
    <text evidence="2">The sequence shown here is derived from an EMBL/GenBank/DDBJ whole genome shotgun (WGS) entry which is preliminary data.</text>
</comment>
<dbReference type="InterPro" id="IPR050789">
    <property type="entry name" value="Diverse_Enzym_Activities"/>
</dbReference>